<dbReference type="AlphaFoldDB" id="A0A3E2H2F7"/>
<reference evidence="2 3" key="1">
    <citation type="submission" date="2018-05" db="EMBL/GenBank/DDBJ databases">
        <title>Draft genome sequence of Scytalidium lignicola DSM 105466, a ubiquitous saprotrophic fungus.</title>
        <authorList>
            <person name="Buettner E."/>
            <person name="Gebauer A.M."/>
            <person name="Hofrichter M."/>
            <person name="Liers C."/>
            <person name="Kellner H."/>
        </authorList>
    </citation>
    <scope>NUCLEOTIDE SEQUENCE [LARGE SCALE GENOMIC DNA]</scope>
    <source>
        <strain evidence="2 3">DSM 105466</strain>
    </source>
</reference>
<protein>
    <submittedName>
        <fullName evidence="2">Uncharacterized protein</fullName>
    </submittedName>
</protein>
<feature type="region of interest" description="Disordered" evidence="1">
    <location>
        <begin position="24"/>
        <end position="62"/>
    </location>
</feature>
<feature type="non-terminal residue" evidence="2">
    <location>
        <position position="1"/>
    </location>
</feature>
<dbReference type="Proteomes" id="UP000258309">
    <property type="component" value="Unassembled WGS sequence"/>
</dbReference>
<feature type="compositionally biased region" description="Basic and acidic residues" evidence="1">
    <location>
        <begin position="24"/>
        <end position="41"/>
    </location>
</feature>
<keyword evidence="3" id="KW-1185">Reference proteome</keyword>
<feature type="compositionally biased region" description="Acidic residues" evidence="1">
    <location>
        <begin position="42"/>
        <end position="51"/>
    </location>
</feature>
<sequence>MRRAVQHVFVITVYYYYDGDDNNNERLLGERERREEGKGIIDEDEDEMGDEPEAKVTGSERVPTKRVVQGKRVCRVRKDDLFASPTYPEIDIGARIQTRSLLTLKPVTRSQTSGSPSLEEKAPLWLLGGDSIG</sequence>
<dbReference type="EMBL" id="NCSJ02000199">
    <property type="protein sequence ID" value="RFU27580.1"/>
    <property type="molecule type" value="Genomic_DNA"/>
</dbReference>
<gene>
    <name evidence="2" type="ORF">B7463_g8752</name>
</gene>
<proteinExistence type="predicted"/>
<evidence type="ECO:0000313" key="3">
    <source>
        <dbReference type="Proteomes" id="UP000258309"/>
    </source>
</evidence>
<name>A0A3E2H2F7_SCYLI</name>
<comment type="caution">
    <text evidence="2">The sequence shown here is derived from an EMBL/GenBank/DDBJ whole genome shotgun (WGS) entry which is preliminary data.</text>
</comment>
<evidence type="ECO:0000256" key="1">
    <source>
        <dbReference type="SAM" id="MobiDB-lite"/>
    </source>
</evidence>
<accession>A0A3E2H2F7</accession>
<evidence type="ECO:0000313" key="2">
    <source>
        <dbReference type="EMBL" id="RFU27580.1"/>
    </source>
</evidence>
<organism evidence="2 3">
    <name type="scientific">Scytalidium lignicola</name>
    <name type="common">Hyphomycete</name>
    <dbReference type="NCBI Taxonomy" id="5539"/>
    <lineage>
        <taxon>Eukaryota</taxon>
        <taxon>Fungi</taxon>
        <taxon>Dikarya</taxon>
        <taxon>Ascomycota</taxon>
        <taxon>Pezizomycotina</taxon>
        <taxon>Leotiomycetes</taxon>
        <taxon>Leotiomycetes incertae sedis</taxon>
        <taxon>Scytalidium</taxon>
    </lineage>
</organism>
<feature type="non-terminal residue" evidence="2">
    <location>
        <position position="133"/>
    </location>
</feature>